<dbReference type="Proteomes" id="UP000789702">
    <property type="component" value="Unassembled WGS sequence"/>
</dbReference>
<evidence type="ECO:0000313" key="1">
    <source>
        <dbReference type="EMBL" id="CAG8553665.1"/>
    </source>
</evidence>
<dbReference type="EMBL" id="CAJVPU010005861">
    <property type="protein sequence ID" value="CAG8553665.1"/>
    <property type="molecule type" value="Genomic_DNA"/>
</dbReference>
<evidence type="ECO:0000313" key="2">
    <source>
        <dbReference type="Proteomes" id="UP000789702"/>
    </source>
</evidence>
<gene>
    <name evidence="1" type="ORF">DHETER_LOCUS5339</name>
</gene>
<protein>
    <submittedName>
        <fullName evidence="1">11480_t:CDS:1</fullName>
    </submittedName>
</protein>
<reference evidence="1" key="1">
    <citation type="submission" date="2021-06" db="EMBL/GenBank/DDBJ databases">
        <authorList>
            <person name="Kallberg Y."/>
            <person name="Tangrot J."/>
            <person name="Rosling A."/>
        </authorList>
    </citation>
    <scope>NUCLEOTIDE SEQUENCE</scope>
    <source>
        <strain evidence="1">IL203A</strain>
    </source>
</reference>
<accession>A0ACA9M0W5</accession>
<keyword evidence="2" id="KW-1185">Reference proteome</keyword>
<comment type="caution">
    <text evidence="1">The sequence shown here is derived from an EMBL/GenBank/DDBJ whole genome shotgun (WGS) entry which is preliminary data.</text>
</comment>
<sequence length="126" mass="14424">MPTTAAIQVHIDLSTLNLVPVEPTPCPYYEGQDFATKAIAAYEQILLALDEEERVESLVHAFYLGALLRKTTRKQLTELRSKMPRHYVDASLRLHQLFEPLGVTHMYCTTWTTINKIKKLSADDYD</sequence>
<name>A0ACA9M0W5_9GLOM</name>
<feature type="non-terminal residue" evidence="1">
    <location>
        <position position="126"/>
    </location>
</feature>
<proteinExistence type="predicted"/>
<organism evidence="1 2">
    <name type="scientific">Dentiscutata heterogama</name>
    <dbReference type="NCBI Taxonomy" id="1316150"/>
    <lineage>
        <taxon>Eukaryota</taxon>
        <taxon>Fungi</taxon>
        <taxon>Fungi incertae sedis</taxon>
        <taxon>Mucoromycota</taxon>
        <taxon>Glomeromycotina</taxon>
        <taxon>Glomeromycetes</taxon>
        <taxon>Diversisporales</taxon>
        <taxon>Gigasporaceae</taxon>
        <taxon>Dentiscutata</taxon>
    </lineage>
</organism>